<dbReference type="InterPro" id="IPR051172">
    <property type="entry name" value="Chlamydia_OmcB"/>
</dbReference>
<evidence type="ECO:0000256" key="2">
    <source>
        <dbReference type="SAM" id="Phobius"/>
    </source>
</evidence>
<keyword evidence="2" id="KW-0472">Membrane</keyword>
<dbReference type="Pfam" id="PF01345">
    <property type="entry name" value="DUF11"/>
    <property type="match status" value="5"/>
</dbReference>
<dbReference type="PANTHER" id="PTHR34819">
    <property type="entry name" value="LARGE CYSTEINE-RICH PERIPLASMIC PROTEIN OMCB"/>
    <property type="match status" value="1"/>
</dbReference>
<feature type="domain" description="DUF11" evidence="3">
    <location>
        <begin position="580"/>
        <end position="690"/>
    </location>
</feature>
<feature type="domain" description="DUF11" evidence="3">
    <location>
        <begin position="820"/>
        <end position="915"/>
    </location>
</feature>
<feature type="compositionally biased region" description="Polar residues" evidence="1">
    <location>
        <begin position="444"/>
        <end position="455"/>
    </location>
</feature>
<evidence type="ECO:0000256" key="1">
    <source>
        <dbReference type="SAM" id="MobiDB-lite"/>
    </source>
</evidence>
<feature type="domain" description="DUF11" evidence="3">
    <location>
        <begin position="459"/>
        <end position="570"/>
    </location>
</feature>
<dbReference type="Proteomes" id="UP001270053">
    <property type="component" value="Unassembled WGS sequence"/>
</dbReference>
<feature type="non-terminal residue" evidence="4">
    <location>
        <position position="917"/>
    </location>
</feature>
<name>A0AAJ2SIR5_9FLAO</name>
<dbReference type="PANTHER" id="PTHR34819:SF3">
    <property type="entry name" value="CELL SURFACE PROTEIN"/>
    <property type="match status" value="1"/>
</dbReference>
<dbReference type="AlphaFoldDB" id="A0AAJ2SIR5"/>
<accession>A0AAJ2SIR5</accession>
<keyword evidence="2" id="KW-0812">Transmembrane</keyword>
<feature type="domain" description="DUF11" evidence="3">
    <location>
        <begin position="337"/>
        <end position="450"/>
    </location>
</feature>
<feature type="region of interest" description="Disordered" evidence="1">
    <location>
        <begin position="675"/>
        <end position="694"/>
    </location>
</feature>
<dbReference type="InterPro" id="IPR049804">
    <property type="entry name" value="Choice_anch_L"/>
</dbReference>
<dbReference type="NCBIfam" id="TIGR01451">
    <property type="entry name" value="B_ant_repeat"/>
    <property type="match status" value="5"/>
</dbReference>
<sequence length="917" mass="91408">MKNFTPINSANKGLVVILHLLLIKLSTSFSKKIQFNFFTYFMMIILLCNTSSFVYGQATITTNPSNLQINTAINGSGIVIVGGTLSGGAAAATLRANQVATFSNGVSGAGLSIASGAYFTTGSAPFELANRNTAIQRSSNPAGATTVSDPNLSTIDATATRDLVSYSFSITLAANVSGLLFSYQFGSEEYPDYVGSNFDDAFGFFVSGPGITGVQNFATLPNGSATSINKVNAGTPGFSSPATPVAAYDGSQSALYINNGHITTVTGGKYNQNVAPQPGPFPVFTEHNGLTRAIKKSIKGLTPGGTYTFKIVIADAGDALLDSGVFLDQIQGITSSDLSISKTVNNASPNVGSNVVFTLTASNAGPSNAPSTIVTDMLPSGYTFISATPSVGTYNSSTGVWDIGLLNVASSPTLQITAAVNATGSYSNSASISSTDITDPTSGNNTSSVTPTPVAQSNVGITKTINTANPNVGSNVTFTLTATNAGPSAATGVSVADILPSGYTFVSASTATGTYTSGTGIWSIGTLANGSNATLSIIATVNATGTYTNSASIAANEADPTPGNNTSSVTPTPVAQSNVGIIKTIDTANPNVGSNVTFTLTATNAGPSAATGVSVTDILPSGYTFVSASTAAGTYTSGTGIWAIGTLANGSNATLSIIATVNASGTYTNSASIAANETDPTPGNNTSSVTPTPVAQSNVGITKTIDTANPNVGSNVTFTLTATNAGPSAAAGVSVTDILPSGYTFVSASTATGTYTSGTGIWSIGTLANGSNATLSIIATVNATGTYTNSASIAANEADPTPGNNTSSVTPTPVAQSNVGIIKTIDTANPNVGSNVTFTLTATNAGPSAATGVSVTDILPSGYTFVSASTAAGTYTSGTGIWAIGTLANGSNATLSIIATVNASGTYTNSASIAANE</sequence>
<dbReference type="InterPro" id="IPR001434">
    <property type="entry name" value="OmcB-like_DUF11"/>
</dbReference>
<evidence type="ECO:0000259" key="3">
    <source>
        <dbReference type="Pfam" id="PF01345"/>
    </source>
</evidence>
<evidence type="ECO:0000313" key="5">
    <source>
        <dbReference type="Proteomes" id="UP001270053"/>
    </source>
</evidence>
<feature type="domain" description="DUF11" evidence="3">
    <location>
        <begin position="699"/>
        <end position="810"/>
    </location>
</feature>
<feature type="transmembrane region" description="Helical" evidence="2">
    <location>
        <begin position="72"/>
        <end position="94"/>
    </location>
</feature>
<dbReference type="EMBL" id="JAWXVH010000006">
    <property type="protein sequence ID" value="MDX6186743.1"/>
    <property type="molecule type" value="Genomic_DNA"/>
</dbReference>
<dbReference type="Gene3D" id="2.60.40.1170">
    <property type="entry name" value="Mu homology domain, subdomain B"/>
    <property type="match status" value="5"/>
</dbReference>
<protein>
    <submittedName>
        <fullName evidence="4">Choice-of-anchor L domain-containing protein</fullName>
    </submittedName>
</protein>
<feature type="region of interest" description="Disordered" evidence="1">
    <location>
        <begin position="426"/>
        <end position="455"/>
    </location>
</feature>
<dbReference type="InterPro" id="IPR047589">
    <property type="entry name" value="DUF11_rpt"/>
</dbReference>
<gene>
    <name evidence="4" type="ORF">SGQ44_13320</name>
</gene>
<feature type="compositionally biased region" description="Low complexity" evidence="1">
    <location>
        <begin position="426"/>
        <end position="443"/>
    </location>
</feature>
<comment type="caution">
    <text evidence="4">The sequence shown here is derived from an EMBL/GenBank/DDBJ whole genome shotgun (WGS) entry which is preliminary data.</text>
</comment>
<organism evidence="4 5">
    <name type="scientific">Flavobacterium flavipigmentatum</name>
    <dbReference type="NCBI Taxonomy" id="2893884"/>
    <lineage>
        <taxon>Bacteria</taxon>
        <taxon>Pseudomonadati</taxon>
        <taxon>Bacteroidota</taxon>
        <taxon>Flavobacteriia</taxon>
        <taxon>Flavobacteriales</taxon>
        <taxon>Flavobacteriaceae</taxon>
        <taxon>Flavobacterium</taxon>
    </lineage>
</organism>
<dbReference type="NCBIfam" id="NF038133">
    <property type="entry name" value="choice_anch_L"/>
    <property type="match status" value="1"/>
</dbReference>
<keyword evidence="2" id="KW-1133">Transmembrane helix</keyword>
<feature type="transmembrane region" description="Helical" evidence="2">
    <location>
        <begin position="40"/>
        <end position="60"/>
    </location>
</feature>
<reference evidence="4" key="1">
    <citation type="submission" date="2023-11" db="EMBL/GenBank/DDBJ databases">
        <title>Unpublished Manusciprt.</title>
        <authorList>
            <person name="Saticioglu I.B."/>
            <person name="Ay H."/>
            <person name="Ajmi N."/>
            <person name="Altun S."/>
            <person name="Duman M."/>
        </authorList>
    </citation>
    <scope>NUCLEOTIDE SEQUENCE</scope>
    <source>
        <strain evidence="4">Fl-77</strain>
    </source>
</reference>
<proteinExistence type="predicted"/>
<evidence type="ECO:0000313" key="4">
    <source>
        <dbReference type="EMBL" id="MDX6186743.1"/>
    </source>
</evidence>